<dbReference type="InterPro" id="IPR011383">
    <property type="entry name" value="N-lys_methylase_SETD6"/>
</dbReference>
<dbReference type="GO" id="GO:0005634">
    <property type="term" value="C:nucleus"/>
    <property type="evidence" value="ECO:0007669"/>
    <property type="project" value="UniProtKB-SubCell"/>
</dbReference>
<evidence type="ECO:0000256" key="2">
    <source>
        <dbReference type="ARBA" id="ARBA00022679"/>
    </source>
</evidence>
<dbReference type="EMBL" id="KN823244">
    <property type="protein sequence ID" value="KIO19047.1"/>
    <property type="molecule type" value="Genomic_DNA"/>
</dbReference>
<comment type="function">
    <text evidence="4">S-adenosyl-L-methionine-dependent protein-lysine N-methyltransferase that monomethylates 60S ribosomal protein L42.</text>
</comment>
<feature type="region of interest" description="Disordered" evidence="5">
    <location>
        <begin position="187"/>
        <end position="228"/>
    </location>
</feature>
<dbReference type="InterPro" id="IPR015353">
    <property type="entry name" value="Rubisco_LSMT_subst-bd"/>
</dbReference>
<dbReference type="GO" id="GO:0016279">
    <property type="term" value="F:protein-lysine N-methyltransferase activity"/>
    <property type="evidence" value="ECO:0007669"/>
    <property type="project" value="UniProtKB-UniRule"/>
</dbReference>
<feature type="region of interest" description="Disordered" evidence="5">
    <location>
        <begin position="443"/>
        <end position="468"/>
    </location>
</feature>
<dbReference type="Pfam" id="PF09273">
    <property type="entry name" value="Rubis-subs-bind"/>
    <property type="match status" value="1"/>
</dbReference>
<keyword evidence="2 4" id="KW-0808">Transferase</keyword>
<keyword evidence="3 4" id="KW-0949">S-adenosyl-L-methionine</keyword>
<dbReference type="Pfam" id="PF00856">
    <property type="entry name" value="SET"/>
    <property type="match status" value="1"/>
</dbReference>
<dbReference type="OrthoDB" id="341421at2759"/>
<evidence type="ECO:0000313" key="7">
    <source>
        <dbReference type="EMBL" id="KIO19047.1"/>
    </source>
</evidence>
<dbReference type="EC" id="2.1.1.-" evidence="4"/>
<evidence type="ECO:0000313" key="8">
    <source>
        <dbReference type="Proteomes" id="UP000054248"/>
    </source>
</evidence>
<dbReference type="FunFam" id="3.90.1410.10:FF:000007">
    <property type="entry name" value="Ribosomal lysine N-methyltransferase 4"/>
    <property type="match status" value="1"/>
</dbReference>
<evidence type="ECO:0000256" key="5">
    <source>
        <dbReference type="SAM" id="MobiDB-lite"/>
    </source>
</evidence>
<dbReference type="InterPro" id="IPR050600">
    <property type="entry name" value="SETD3_SETD6_MTase"/>
</dbReference>
<dbReference type="InterPro" id="IPR036464">
    <property type="entry name" value="Rubisco_LSMT_subst-bd_sf"/>
</dbReference>
<dbReference type="GO" id="GO:0032259">
    <property type="term" value="P:methylation"/>
    <property type="evidence" value="ECO:0007669"/>
    <property type="project" value="UniProtKB-KW"/>
</dbReference>
<dbReference type="HOGENOM" id="CLU_017135_0_0_1"/>
<keyword evidence="1 4" id="KW-0489">Methyltransferase</keyword>
<dbReference type="SUPFAM" id="SSF82199">
    <property type="entry name" value="SET domain"/>
    <property type="match status" value="1"/>
</dbReference>
<dbReference type="SUPFAM" id="SSF81822">
    <property type="entry name" value="RuBisCo LSMT C-terminal, substrate-binding domain"/>
    <property type="match status" value="1"/>
</dbReference>
<dbReference type="Gene3D" id="3.90.1420.10">
    <property type="entry name" value="Rubisco LSMT, substrate-binding domain"/>
    <property type="match status" value="1"/>
</dbReference>
<accession>A0A0C3LC30</accession>
<dbReference type="AlphaFoldDB" id="A0A0C3LC30"/>
<dbReference type="Proteomes" id="UP000054248">
    <property type="component" value="Unassembled WGS sequence"/>
</dbReference>
<sequence length="468" mass="52941">MGDNAFLNWFERRGGTYAKDLIGLQDFPDTGRGAVALKDIDEDETLFEIPRDLVLSTRTSELPGLLEKEDWESLGSGWASLIVCMMWEEAKGPEGKWGDYFASMPTAFTTLMFWSDEELAQLKGSTILKKIGKSEVEADYLEKALPLITRRPDLFPPAVIAEQYSLERYHINGSRILSRSFHVENWTGKDENQESDEGSEGPDEMDVDDSKASDDEDEEREDTADVGMTPFADMLNARHGCNNARLFYEEQMLKMISTKRILRGEQIWNTYGDPPNADLIRRYGYVDFVPTEDGGLGNPSDVVEICADIAVKLVDAGELEQRVDFFLEEGGDDVFVIEAGDDTLPEDLIVFLRLLLLSPSEWRKAREKESLPKPKPDVESLKLAGRVLEERMKEYPTTIEDDEALLQQDIPRNLRNAVIVRLGEKKILRKAVRVVDASLEELAHKGGKDKKRKRGNKKEDGAGKKLRR</sequence>
<dbReference type="InterPro" id="IPR001214">
    <property type="entry name" value="SET_dom"/>
</dbReference>
<feature type="domain" description="SET" evidence="6">
    <location>
        <begin position="19"/>
        <end position="272"/>
    </location>
</feature>
<reference evidence="8" key="2">
    <citation type="submission" date="2015-01" db="EMBL/GenBank/DDBJ databases">
        <title>Evolutionary Origins and Diversification of the Mycorrhizal Mutualists.</title>
        <authorList>
            <consortium name="DOE Joint Genome Institute"/>
            <consortium name="Mycorrhizal Genomics Consortium"/>
            <person name="Kohler A."/>
            <person name="Kuo A."/>
            <person name="Nagy L.G."/>
            <person name="Floudas D."/>
            <person name="Copeland A."/>
            <person name="Barry K.W."/>
            <person name="Cichocki N."/>
            <person name="Veneault-Fourrey C."/>
            <person name="LaButti K."/>
            <person name="Lindquist E.A."/>
            <person name="Lipzen A."/>
            <person name="Lundell T."/>
            <person name="Morin E."/>
            <person name="Murat C."/>
            <person name="Riley R."/>
            <person name="Ohm R."/>
            <person name="Sun H."/>
            <person name="Tunlid A."/>
            <person name="Henrissat B."/>
            <person name="Grigoriev I.V."/>
            <person name="Hibbett D.S."/>
            <person name="Martin F."/>
        </authorList>
    </citation>
    <scope>NUCLEOTIDE SEQUENCE [LARGE SCALE GENOMIC DNA]</scope>
    <source>
        <strain evidence="8">MUT 4182</strain>
    </source>
</reference>
<feature type="compositionally biased region" description="Acidic residues" evidence="5">
    <location>
        <begin position="193"/>
        <end position="207"/>
    </location>
</feature>
<organism evidence="7 8">
    <name type="scientific">Tulasnella calospora MUT 4182</name>
    <dbReference type="NCBI Taxonomy" id="1051891"/>
    <lineage>
        <taxon>Eukaryota</taxon>
        <taxon>Fungi</taxon>
        <taxon>Dikarya</taxon>
        <taxon>Basidiomycota</taxon>
        <taxon>Agaricomycotina</taxon>
        <taxon>Agaricomycetes</taxon>
        <taxon>Cantharellales</taxon>
        <taxon>Tulasnellaceae</taxon>
        <taxon>Tulasnella</taxon>
    </lineage>
</organism>
<dbReference type="PIRSF" id="PIRSF011771">
    <property type="entry name" value="RMS1_SET"/>
    <property type="match status" value="1"/>
</dbReference>
<comment type="subcellular location">
    <subcellularLocation>
        <location evidence="4">Nucleus</location>
    </subcellularLocation>
</comment>
<dbReference type="PROSITE" id="PS50280">
    <property type="entry name" value="SET"/>
    <property type="match status" value="1"/>
</dbReference>
<evidence type="ECO:0000256" key="1">
    <source>
        <dbReference type="ARBA" id="ARBA00022603"/>
    </source>
</evidence>
<evidence type="ECO:0000256" key="3">
    <source>
        <dbReference type="ARBA" id="ARBA00022691"/>
    </source>
</evidence>
<keyword evidence="4" id="KW-0539">Nucleus</keyword>
<protein>
    <recommendedName>
        <fullName evidence="4">Ribosomal lysine N-methyltransferase 4</fullName>
        <ecNumber evidence="4">2.1.1.-</ecNumber>
    </recommendedName>
</protein>
<feature type="compositionally biased region" description="Basic and acidic residues" evidence="5">
    <location>
        <begin position="457"/>
        <end position="468"/>
    </location>
</feature>
<comment type="similarity">
    <text evidence="4">Belongs to the class V-like SAM-binding methyltransferase superfamily. Histone-lysine methyltransferase family. SETD6 subfamily.</text>
</comment>
<dbReference type="Gene3D" id="3.90.1410.10">
    <property type="entry name" value="set domain protein methyltransferase, domain 1"/>
    <property type="match status" value="1"/>
</dbReference>
<evidence type="ECO:0000256" key="4">
    <source>
        <dbReference type="PIRNR" id="PIRNR011771"/>
    </source>
</evidence>
<dbReference type="PANTHER" id="PTHR13271:SF34">
    <property type="entry name" value="N-LYSINE METHYLTRANSFERASE SETD6"/>
    <property type="match status" value="1"/>
</dbReference>
<name>A0A0C3LC30_9AGAM</name>
<gene>
    <name evidence="7" type="ORF">M407DRAFT_152805</name>
</gene>
<dbReference type="InterPro" id="IPR046341">
    <property type="entry name" value="SET_dom_sf"/>
</dbReference>
<dbReference type="STRING" id="1051891.A0A0C3LC30"/>
<feature type="compositionally biased region" description="Basic residues" evidence="5">
    <location>
        <begin position="447"/>
        <end position="456"/>
    </location>
</feature>
<dbReference type="PANTHER" id="PTHR13271">
    <property type="entry name" value="UNCHARACTERIZED PUTATIVE METHYLTRANSFERASE"/>
    <property type="match status" value="1"/>
</dbReference>
<reference evidence="7 8" key="1">
    <citation type="submission" date="2014-04" db="EMBL/GenBank/DDBJ databases">
        <authorList>
            <consortium name="DOE Joint Genome Institute"/>
            <person name="Kuo A."/>
            <person name="Girlanda M."/>
            <person name="Perotto S."/>
            <person name="Kohler A."/>
            <person name="Nagy L.G."/>
            <person name="Floudas D."/>
            <person name="Copeland A."/>
            <person name="Barry K.W."/>
            <person name="Cichocki N."/>
            <person name="Veneault-Fourrey C."/>
            <person name="LaButti K."/>
            <person name="Lindquist E.A."/>
            <person name="Lipzen A."/>
            <person name="Lundell T."/>
            <person name="Morin E."/>
            <person name="Murat C."/>
            <person name="Sun H."/>
            <person name="Tunlid A."/>
            <person name="Henrissat B."/>
            <person name="Grigoriev I.V."/>
            <person name="Hibbett D.S."/>
            <person name="Martin F."/>
            <person name="Nordberg H.P."/>
            <person name="Cantor M.N."/>
            <person name="Hua S.X."/>
        </authorList>
    </citation>
    <scope>NUCLEOTIDE SEQUENCE [LARGE SCALE GENOMIC DNA]</scope>
    <source>
        <strain evidence="7 8">MUT 4182</strain>
    </source>
</reference>
<feature type="compositionally biased region" description="Acidic residues" evidence="5">
    <location>
        <begin position="214"/>
        <end position="224"/>
    </location>
</feature>
<keyword evidence="8" id="KW-1185">Reference proteome</keyword>
<evidence type="ECO:0000259" key="6">
    <source>
        <dbReference type="PROSITE" id="PS50280"/>
    </source>
</evidence>
<proteinExistence type="inferred from homology"/>